<gene>
    <name evidence="2" type="ORF">JIN85_06005</name>
</gene>
<accession>A0A934VVX9</accession>
<feature type="domain" description="N-acetyltransferase" evidence="1">
    <location>
        <begin position="1"/>
        <end position="154"/>
    </location>
</feature>
<evidence type="ECO:0000313" key="3">
    <source>
        <dbReference type="Proteomes" id="UP000603141"/>
    </source>
</evidence>
<organism evidence="2 3">
    <name type="scientific">Luteolibacter pohnpeiensis</name>
    <dbReference type="NCBI Taxonomy" id="454153"/>
    <lineage>
        <taxon>Bacteria</taxon>
        <taxon>Pseudomonadati</taxon>
        <taxon>Verrucomicrobiota</taxon>
        <taxon>Verrucomicrobiia</taxon>
        <taxon>Verrucomicrobiales</taxon>
        <taxon>Verrucomicrobiaceae</taxon>
        <taxon>Luteolibacter</taxon>
    </lineage>
</organism>
<evidence type="ECO:0000313" key="2">
    <source>
        <dbReference type="EMBL" id="MBK1881959.1"/>
    </source>
</evidence>
<dbReference type="EMBL" id="JAENIJ010000007">
    <property type="protein sequence ID" value="MBK1881959.1"/>
    <property type="molecule type" value="Genomic_DNA"/>
</dbReference>
<comment type="caution">
    <text evidence="2">The sequence shown here is derived from an EMBL/GenBank/DDBJ whole genome shotgun (WGS) entry which is preliminary data.</text>
</comment>
<dbReference type="PROSITE" id="PS51186">
    <property type="entry name" value="GNAT"/>
    <property type="match status" value="1"/>
</dbReference>
<dbReference type="SUPFAM" id="SSF55729">
    <property type="entry name" value="Acyl-CoA N-acyltransferases (Nat)"/>
    <property type="match status" value="1"/>
</dbReference>
<name>A0A934VVX9_9BACT</name>
<sequence>MTAPLTDDLPTPPETLSLGEVTLRLARVVSGEPSRGFVPYFHFRIIAADGSDVGHINFRVGDTEHVRVCAGHVGFEIAESFRGHGYALQACRAIAPFVRSVCEAVTITCDPDNLASRRTIERLDAQFVDEVAVPAHDPHYQRGSRTKRRYRWTP</sequence>
<keyword evidence="3" id="KW-1185">Reference proteome</keyword>
<proteinExistence type="predicted"/>
<reference evidence="2" key="1">
    <citation type="submission" date="2021-01" db="EMBL/GenBank/DDBJ databases">
        <title>Modified the classification status of verrucomicrobia.</title>
        <authorList>
            <person name="Feng X."/>
        </authorList>
    </citation>
    <scope>NUCLEOTIDE SEQUENCE</scope>
    <source>
        <strain evidence="2">KCTC 22041</strain>
    </source>
</reference>
<dbReference type="Proteomes" id="UP000603141">
    <property type="component" value="Unassembled WGS sequence"/>
</dbReference>
<dbReference type="InterPro" id="IPR016181">
    <property type="entry name" value="Acyl_CoA_acyltransferase"/>
</dbReference>
<dbReference type="RefSeq" id="WP_200268634.1">
    <property type="nucleotide sequence ID" value="NZ_JAENIJ010000007.1"/>
</dbReference>
<dbReference type="Pfam" id="PF13302">
    <property type="entry name" value="Acetyltransf_3"/>
    <property type="match status" value="1"/>
</dbReference>
<evidence type="ECO:0000259" key="1">
    <source>
        <dbReference type="PROSITE" id="PS51186"/>
    </source>
</evidence>
<dbReference type="InterPro" id="IPR000182">
    <property type="entry name" value="GNAT_dom"/>
</dbReference>
<dbReference type="AlphaFoldDB" id="A0A934VVX9"/>
<dbReference type="GO" id="GO:0016747">
    <property type="term" value="F:acyltransferase activity, transferring groups other than amino-acyl groups"/>
    <property type="evidence" value="ECO:0007669"/>
    <property type="project" value="InterPro"/>
</dbReference>
<dbReference type="PANTHER" id="PTHR39173:SF1">
    <property type="entry name" value="ACETYLTRANSFERASE"/>
    <property type="match status" value="1"/>
</dbReference>
<dbReference type="PANTHER" id="PTHR39173">
    <property type="entry name" value="ACETYLTRANSFERASE"/>
    <property type="match status" value="1"/>
</dbReference>
<protein>
    <submittedName>
        <fullName evidence="2">GNAT family N-acetyltransferase</fullName>
    </submittedName>
</protein>
<dbReference type="Gene3D" id="3.40.630.30">
    <property type="match status" value="1"/>
</dbReference>